<sequence length="356" mass="38019">MSETTARATIAMVGNPTSDNGRGAKVQDRVFDLLSDAGMRHGFDVIDLTGTSFDDSLANAREHRDRYSHLVVVGGDGMIALGANAVGGTGIPLGIVAIGSGNDFARGLRLPVNRIETAVDGIAGAIVRGTHLDVDMGCVAPSQGQSHSERRYYAGMLSCGLDASINARANRSRLPNGSVRYLAAVLVELTRLKRYGYHVTATLADGSVEEHDLVTPLLTVANSRHIGGGIEVSPYSCFDDGLLDLVWLDHVPSLGEIAAVLPHLYDGRLLSSRLFGWRRVRGVEITRASEGAEPPVLMADGEVVGRLPVRVEVCDRSLRVLAPPAVAEWHARRASERAEAAIARDGRDPITGDFKE</sequence>
<dbReference type="SUPFAM" id="SSF111331">
    <property type="entry name" value="NAD kinase/diacylglycerol kinase-like"/>
    <property type="match status" value="1"/>
</dbReference>
<comment type="cofactor">
    <cofactor evidence="1">
        <name>Mg(2+)</name>
        <dbReference type="ChEBI" id="CHEBI:18420"/>
    </cofactor>
</comment>
<reference evidence="10" key="2">
    <citation type="journal article" date="2021" name="Sci. Rep.">
        <title>The distribution of antibiotic resistance genes in chicken gut microbiota commensals.</title>
        <authorList>
            <person name="Juricova H."/>
            <person name="Matiasovicova J."/>
            <person name="Kubasova T."/>
            <person name="Cejkova D."/>
            <person name="Rychlik I."/>
        </authorList>
    </citation>
    <scope>NUCLEOTIDE SEQUENCE</scope>
    <source>
        <strain evidence="10">An836</strain>
    </source>
</reference>
<evidence type="ECO:0000256" key="6">
    <source>
        <dbReference type="ARBA" id="ARBA00022840"/>
    </source>
</evidence>
<dbReference type="Gene3D" id="3.40.50.10330">
    <property type="entry name" value="Probable inorganic polyphosphate/atp-NAD kinase, domain 1"/>
    <property type="match status" value="1"/>
</dbReference>
<dbReference type="Gene3D" id="2.60.200.40">
    <property type="match status" value="1"/>
</dbReference>
<dbReference type="InterPro" id="IPR001206">
    <property type="entry name" value="Diacylglycerol_kinase_cat_dom"/>
</dbReference>
<dbReference type="InterPro" id="IPR016064">
    <property type="entry name" value="NAD/diacylglycerol_kinase_sf"/>
</dbReference>
<dbReference type="PROSITE" id="PS50146">
    <property type="entry name" value="DAGK"/>
    <property type="match status" value="1"/>
</dbReference>
<keyword evidence="7" id="KW-0594">Phospholipid biosynthesis</keyword>
<dbReference type="GO" id="GO:0008654">
    <property type="term" value="P:phospholipid biosynthetic process"/>
    <property type="evidence" value="ECO:0007669"/>
    <property type="project" value="UniProtKB-KW"/>
</dbReference>
<dbReference type="GO" id="GO:0005524">
    <property type="term" value="F:ATP binding"/>
    <property type="evidence" value="ECO:0007669"/>
    <property type="project" value="UniProtKB-KW"/>
</dbReference>
<feature type="domain" description="DAGKc" evidence="9">
    <location>
        <begin position="5"/>
        <end position="142"/>
    </location>
</feature>
<evidence type="ECO:0000259" key="9">
    <source>
        <dbReference type="PROSITE" id="PS50146"/>
    </source>
</evidence>
<evidence type="ECO:0000256" key="2">
    <source>
        <dbReference type="ARBA" id="ARBA00005983"/>
    </source>
</evidence>
<dbReference type="AlphaFoldDB" id="A0A939B9U5"/>
<keyword evidence="6" id="KW-0067">ATP-binding</keyword>
<keyword evidence="5 10" id="KW-0418">Kinase</keyword>
<keyword evidence="7" id="KW-0443">Lipid metabolism</keyword>
<gene>
    <name evidence="10" type="ORF">H7U32_02430</name>
</gene>
<reference evidence="10" key="1">
    <citation type="submission" date="2020-08" db="EMBL/GenBank/DDBJ databases">
        <authorList>
            <person name="Cejkova D."/>
            <person name="Kubasova T."/>
            <person name="Jahodarova E."/>
            <person name="Rychlik I."/>
        </authorList>
    </citation>
    <scope>NUCLEOTIDE SEQUENCE</scope>
    <source>
        <strain evidence="10">An836</strain>
    </source>
</reference>
<dbReference type="PANTHER" id="PTHR12358:SF54">
    <property type="entry name" value="SPHINGOSINE KINASE RELATED PROTEIN"/>
    <property type="match status" value="1"/>
</dbReference>
<comment type="caution">
    <text evidence="10">The sequence shown here is derived from an EMBL/GenBank/DDBJ whole genome shotgun (WGS) entry which is preliminary data.</text>
</comment>
<keyword evidence="7" id="KW-0444">Lipid biosynthesis</keyword>
<organism evidence="10 11">
    <name type="scientific">Bifidobacterium pullorum subsp. saeculare</name>
    <dbReference type="NCBI Taxonomy" id="78257"/>
    <lineage>
        <taxon>Bacteria</taxon>
        <taxon>Bacillati</taxon>
        <taxon>Actinomycetota</taxon>
        <taxon>Actinomycetes</taxon>
        <taxon>Bifidobacteriales</taxon>
        <taxon>Bifidobacteriaceae</taxon>
        <taxon>Bifidobacterium</taxon>
    </lineage>
</organism>
<keyword evidence="4" id="KW-0547">Nucleotide-binding</keyword>
<dbReference type="Pfam" id="PF19279">
    <property type="entry name" value="YegS_C"/>
    <property type="match status" value="1"/>
</dbReference>
<evidence type="ECO:0000256" key="5">
    <source>
        <dbReference type="ARBA" id="ARBA00022777"/>
    </source>
</evidence>
<keyword evidence="11" id="KW-1185">Reference proteome</keyword>
<dbReference type="InterPro" id="IPR050187">
    <property type="entry name" value="Lipid_Phosphate_FormReg"/>
</dbReference>
<evidence type="ECO:0000256" key="1">
    <source>
        <dbReference type="ARBA" id="ARBA00001946"/>
    </source>
</evidence>
<accession>A0A939B9U5</accession>
<evidence type="ECO:0000256" key="8">
    <source>
        <dbReference type="ARBA" id="ARBA00023264"/>
    </source>
</evidence>
<dbReference type="Pfam" id="PF00781">
    <property type="entry name" value="DAGK_cat"/>
    <property type="match status" value="1"/>
</dbReference>
<evidence type="ECO:0000313" key="10">
    <source>
        <dbReference type="EMBL" id="MBM6699201.1"/>
    </source>
</evidence>
<keyword evidence="8" id="KW-1208">Phospholipid metabolism</keyword>
<dbReference type="PANTHER" id="PTHR12358">
    <property type="entry name" value="SPHINGOSINE KINASE"/>
    <property type="match status" value="1"/>
</dbReference>
<evidence type="ECO:0000313" key="11">
    <source>
        <dbReference type="Proteomes" id="UP000718821"/>
    </source>
</evidence>
<comment type="similarity">
    <text evidence="2">Belongs to the diacylglycerol/lipid kinase family.</text>
</comment>
<dbReference type="RefSeq" id="WP_204467712.1">
    <property type="nucleotide sequence ID" value="NZ_JACLYU010000002.1"/>
</dbReference>
<dbReference type="EMBL" id="JACLYU010000002">
    <property type="protein sequence ID" value="MBM6699201.1"/>
    <property type="molecule type" value="Genomic_DNA"/>
</dbReference>
<protein>
    <submittedName>
        <fullName evidence="10">Diacylglycerol kinase</fullName>
    </submittedName>
</protein>
<dbReference type="GO" id="GO:0016301">
    <property type="term" value="F:kinase activity"/>
    <property type="evidence" value="ECO:0007669"/>
    <property type="project" value="UniProtKB-KW"/>
</dbReference>
<evidence type="ECO:0000256" key="4">
    <source>
        <dbReference type="ARBA" id="ARBA00022741"/>
    </source>
</evidence>
<evidence type="ECO:0000256" key="3">
    <source>
        <dbReference type="ARBA" id="ARBA00022679"/>
    </source>
</evidence>
<dbReference type="InterPro" id="IPR017438">
    <property type="entry name" value="ATP-NAD_kinase_N"/>
</dbReference>
<dbReference type="InterPro" id="IPR045540">
    <property type="entry name" value="YegS/DAGK_C"/>
</dbReference>
<evidence type="ECO:0000256" key="7">
    <source>
        <dbReference type="ARBA" id="ARBA00023209"/>
    </source>
</evidence>
<proteinExistence type="inferred from homology"/>
<keyword evidence="3" id="KW-0808">Transferase</keyword>
<dbReference type="Proteomes" id="UP000718821">
    <property type="component" value="Unassembled WGS sequence"/>
</dbReference>
<name>A0A939B9U5_9BIFI</name>